<gene>
    <name evidence="1" type="ORF">LFWB_0770</name>
</gene>
<evidence type="ECO:0000313" key="2">
    <source>
        <dbReference type="Proteomes" id="UP000672038"/>
    </source>
</evidence>
<reference evidence="1" key="1">
    <citation type="submission" date="2020-06" db="EMBL/GenBank/DDBJ databases">
        <title>Complete genome sequence of Candidatus Phytoplasma luffae NCHU2019.</title>
        <authorList>
            <person name="Cho S.-T."/>
            <person name="Tan C.-M."/>
            <person name="Li J.-R."/>
            <person name="Chien Y.-Y."/>
            <person name="Chiu Y.-C."/>
            <person name="Yang J.-Y."/>
            <person name="Kuo C.-H."/>
        </authorList>
    </citation>
    <scope>NUCLEOTIDE SEQUENCE</scope>
    <source>
        <strain evidence="1">NCHU2019</strain>
    </source>
</reference>
<dbReference type="Proteomes" id="UP000672038">
    <property type="component" value="Chromosome"/>
</dbReference>
<dbReference type="AlphaFoldDB" id="A0A975ILQ1"/>
<keyword evidence="2" id="KW-1185">Reference proteome</keyword>
<evidence type="ECO:0000313" key="1">
    <source>
        <dbReference type="EMBL" id="QTX02647.1"/>
    </source>
</evidence>
<proteinExistence type="predicted"/>
<organism evidence="1 2">
    <name type="scientific">Loofah witches'-broom phytoplasma</name>
    <dbReference type="NCBI Taxonomy" id="35773"/>
    <lineage>
        <taxon>Bacteria</taxon>
        <taxon>Bacillati</taxon>
        <taxon>Mycoplasmatota</taxon>
        <taxon>Mollicutes</taxon>
        <taxon>Acholeplasmatales</taxon>
        <taxon>Acholeplasmataceae</taxon>
        <taxon>Candidatus Phytoplasma</taxon>
        <taxon>16SrVIII (Loofah witches'-broom group)</taxon>
    </lineage>
</organism>
<dbReference type="EMBL" id="CP054393">
    <property type="protein sequence ID" value="QTX02647.1"/>
    <property type="molecule type" value="Genomic_DNA"/>
</dbReference>
<accession>A0A975ILQ1</accession>
<dbReference type="KEGG" id="pluf:LFWB_0770"/>
<protein>
    <submittedName>
        <fullName evidence="1">Uncharacterized protein</fullName>
    </submittedName>
</protein>
<dbReference type="RefSeq" id="WP_210954728.1">
    <property type="nucleotide sequence ID" value="NZ_CP054393.1"/>
</dbReference>
<sequence length="111" mass="13490">MNFSFEYNDNLFKINKDFKKIEKNKEIQETIFKKLKELTQRKLSDLIDGKTFRRLGLNESKNSRNQPILLRTSLTGMDNYQKYIYQLYLQKYRIYGVLHKDIFKIITIRAK</sequence>
<name>A0A975ILQ1_LOWBP</name>